<protein>
    <submittedName>
        <fullName evidence="2">Uncharacterized protein</fullName>
    </submittedName>
</protein>
<gene>
    <name evidence="2" type="ORF">Adt_33112</name>
</gene>
<accession>A0ABD1QXY8</accession>
<sequence length="201" mass="22973">MADEQVRKKIKQEAAKAAAMEAARLAAHQIQQHEEEEDDDDGNMPMAQFLTPAVAPDRSSIVYLAFGQNDFQLRADLINLFSNHLQFYGKANENPNTHISRYLRMSHNFQFQGVDEDAIKLRLFSYTLRDETLEWSIANQKVNKAWDLYELIANTHTMFSSDRTTQRKAAGIHEIDGLSATNAQLAMLTKQVELLVRTQMQ</sequence>
<comment type="caution">
    <text evidence="2">The sequence shown here is derived from an EMBL/GenBank/DDBJ whole genome shotgun (WGS) entry which is preliminary data.</text>
</comment>
<reference evidence="3" key="1">
    <citation type="submission" date="2024-07" db="EMBL/GenBank/DDBJ databases">
        <title>Two chromosome-level genome assemblies of Korean endemic species Abeliophyllum distichum and Forsythia ovata (Oleaceae).</title>
        <authorList>
            <person name="Jang H."/>
        </authorList>
    </citation>
    <scope>NUCLEOTIDE SEQUENCE [LARGE SCALE GENOMIC DNA]</scope>
</reference>
<keyword evidence="3" id="KW-1185">Reference proteome</keyword>
<feature type="region of interest" description="Disordered" evidence="1">
    <location>
        <begin position="25"/>
        <end position="47"/>
    </location>
</feature>
<evidence type="ECO:0000256" key="1">
    <source>
        <dbReference type="SAM" id="MobiDB-lite"/>
    </source>
</evidence>
<dbReference type="AlphaFoldDB" id="A0ABD1QXY8"/>
<evidence type="ECO:0000313" key="2">
    <source>
        <dbReference type="EMBL" id="KAL2480146.1"/>
    </source>
</evidence>
<organism evidence="2 3">
    <name type="scientific">Abeliophyllum distichum</name>
    <dbReference type="NCBI Taxonomy" id="126358"/>
    <lineage>
        <taxon>Eukaryota</taxon>
        <taxon>Viridiplantae</taxon>
        <taxon>Streptophyta</taxon>
        <taxon>Embryophyta</taxon>
        <taxon>Tracheophyta</taxon>
        <taxon>Spermatophyta</taxon>
        <taxon>Magnoliopsida</taxon>
        <taxon>eudicotyledons</taxon>
        <taxon>Gunneridae</taxon>
        <taxon>Pentapetalae</taxon>
        <taxon>asterids</taxon>
        <taxon>lamiids</taxon>
        <taxon>Lamiales</taxon>
        <taxon>Oleaceae</taxon>
        <taxon>Forsythieae</taxon>
        <taxon>Abeliophyllum</taxon>
    </lineage>
</organism>
<name>A0ABD1QXY8_9LAMI</name>
<evidence type="ECO:0000313" key="3">
    <source>
        <dbReference type="Proteomes" id="UP001604336"/>
    </source>
</evidence>
<dbReference type="EMBL" id="JBFOLK010000010">
    <property type="protein sequence ID" value="KAL2480146.1"/>
    <property type="molecule type" value="Genomic_DNA"/>
</dbReference>
<dbReference type="Proteomes" id="UP001604336">
    <property type="component" value="Unassembled WGS sequence"/>
</dbReference>
<proteinExistence type="predicted"/>